<feature type="binding site" description="axial binding residue" evidence="5">
    <location>
        <position position="85"/>
    </location>
    <ligand>
        <name>heme</name>
        <dbReference type="ChEBI" id="CHEBI:30413"/>
    </ligand>
    <ligandPart>
        <name>Fe</name>
        <dbReference type="ChEBI" id="CHEBI:18248"/>
    </ligandPart>
</feature>
<dbReference type="PANTHER" id="PTHR24305:SF166">
    <property type="entry name" value="CYTOCHROME P450 12A4, MITOCHONDRIAL-RELATED"/>
    <property type="match status" value="1"/>
</dbReference>
<protein>
    <submittedName>
        <fullName evidence="6">Cytochrome P450</fullName>
    </submittedName>
</protein>
<dbReference type="EMBL" id="ML120449">
    <property type="protein sequence ID" value="RPA93576.1"/>
    <property type="molecule type" value="Genomic_DNA"/>
</dbReference>
<evidence type="ECO:0000256" key="5">
    <source>
        <dbReference type="PIRSR" id="PIRSR602403-1"/>
    </source>
</evidence>
<dbReference type="GO" id="GO:0016705">
    <property type="term" value="F:oxidoreductase activity, acting on paired donors, with incorporation or reduction of molecular oxygen"/>
    <property type="evidence" value="ECO:0007669"/>
    <property type="project" value="InterPro"/>
</dbReference>
<keyword evidence="5" id="KW-0349">Heme</keyword>
<accession>A0A3N4J5X9</accession>
<dbReference type="AlphaFoldDB" id="A0A3N4J5X9"/>
<keyword evidence="7" id="KW-1185">Reference proteome</keyword>
<reference evidence="6 7" key="1">
    <citation type="journal article" date="2018" name="Nat. Ecol. Evol.">
        <title>Pezizomycetes genomes reveal the molecular basis of ectomycorrhizal truffle lifestyle.</title>
        <authorList>
            <person name="Murat C."/>
            <person name="Payen T."/>
            <person name="Noel B."/>
            <person name="Kuo A."/>
            <person name="Morin E."/>
            <person name="Chen J."/>
            <person name="Kohler A."/>
            <person name="Krizsan K."/>
            <person name="Balestrini R."/>
            <person name="Da Silva C."/>
            <person name="Montanini B."/>
            <person name="Hainaut M."/>
            <person name="Levati E."/>
            <person name="Barry K.W."/>
            <person name="Belfiori B."/>
            <person name="Cichocki N."/>
            <person name="Clum A."/>
            <person name="Dockter R.B."/>
            <person name="Fauchery L."/>
            <person name="Guy J."/>
            <person name="Iotti M."/>
            <person name="Le Tacon F."/>
            <person name="Lindquist E.A."/>
            <person name="Lipzen A."/>
            <person name="Malagnac F."/>
            <person name="Mello A."/>
            <person name="Molinier V."/>
            <person name="Miyauchi S."/>
            <person name="Poulain J."/>
            <person name="Riccioni C."/>
            <person name="Rubini A."/>
            <person name="Sitrit Y."/>
            <person name="Splivallo R."/>
            <person name="Traeger S."/>
            <person name="Wang M."/>
            <person name="Zifcakova L."/>
            <person name="Wipf D."/>
            <person name="Zambonelli A."/>
            <person name="Paolocci F."/>
            <person name="Nowrousian M."/>
            <person name="Ottonello S."/>
            <person name="Baldrian P."/>
            <person name="Spatafora J.W."/>
            <person name="Henrissat B."/>
            <person name="Nagy L.G."/>
            <person name="Aury J.M."/>
            <person name="Wincker P."/>
            <person name="Grigoriev I.V."/>
            <person name="Bonfante P."/>
            <person name="Martin F.M."/>
        </authorList>
    </citation>
    <scope>NUCLEOTIDE SEQUENCE [LARGE SCALE GENOMIC DNA]</scope>
    <source>
        <strain evidence="6 7">120613-1</strain>
    </source>
</reference>
<dbReference type="GO" id="GO:0020037">
    <property type="term" value="F:heme binding"/>
    <property type="evidence" value="ECO:0007669"/>
    <property type="project" value="InterPro"/>
</dbReference>
<evidence type="ECO:0000256" key="2">
    <source>
        <dbReference type="ARBA" id="ARBA00010617"/>
    </source>
</evidence>
<evidence type="ECO:0000256" key="4">
    <source>
        <dbReference type="ARBA" id="ARBA00023004"/>
    </source>
</evidence>
<dbReference type="InterPro" id="IPR001128">
    <property type="entry name" value="Cyt_P450"/>
</dbReference>
<dbReference type="InterPro" id="IPR036396">
    <property type="entry name" value="Cyt_P450_sf"/>
</dbReference>
<dbReference type="SUPFAM" id="SSF48264">
    <property type="entry name" value="Cytochrome P450"/>
    <property type="match status" value="1"/>
</dbReference>
<sequence>MIKEIQRVSSAVQSRLPRIVDRNGITLAGTEVPPGTIVGMSLHQVHHDPKIFPSPEVFNPERWLGDNAKRLENYYVPYSRVGRQCLAVS</sequence>
<dbReference type="PRINTS" id="PR00465">
    <property type="entry name" value="EP450IV"/>
</dbReference>
<keyword evidence="3 5" id="KW-0479">Metal-binding</keyword>
<dbReference type="Gene3D" id="1.10.630.10">
    <property type="entry name" value="Cytochrome P450"/>
    <property type="match status" value="1"/>
</dbReference>
<evidence type="ECO:0000313" key="6">
    <source>
        <dbReference type="EMBL" id="RPA93576.1"/>
    </source>
</evidence>
<comment type="similarity">
    <text evidence="2">Belongs to the cytochrome P450 family.</text>
</comment>
<dbReference type="Proteomes" id="UP000276215">
    <property type="component" value="Unassembled WGS sequence"/>
</dbReference>
<dbReference type="GO" id="GO:0004497">
    <property type="term" value="F:monooxygenase activity"/>
    <property type="evidence" value="ECO:0007669"/>
    <property type="project" value="InterPro"/>
</dbReference>
<dbReference type="Pfam" id="PF00067">
    <property type="entry name" value="p450"/>
    <property type="match status" value="1"/>
</dbReference>
<proteinExistence type="inferred from homology"/>
<gene>
    <name evidence="6" type="ORF">L873DRAFT_1777371</name>
</gene>
<dbReference type="InterPro" id="IPR050121">
    <property type="entry name" value="Cytochrome_P450_monoxygenase"/>
</dbReference>
<dbReference type="OrthoDB" id="3945418at2759"/>
<evidence type="ECO:0000313" key="7">
    <source>
        <dbReference type="Proteomes" id="UP000276215"/>
    </source>
</evidence>
<dbReference type="PANTHER" id="PTHR24305">
    <property type="entry name" value="CYTOCHROME P450"/>
    <property type="match status" value="1"/>
</dbReference>
<evidence type="ECO:0000256" key="1">
    <source>
        <dbReference type="ARBA" id="ARBA00001971"/>
    </source>
</evidence>
<dbReference type="GO" id="GO:0005506">
    <property type="term" value="F:iron ion binding"/>
    <property type="evidence" value="ECO:0007669"/>
    <property type="project" value="InterPro"/>
</dbReference>
<evidence type="ECO:0000256" key="3">
    <source>
        <dbReference type="ARBA" id="ARBA00022723"/>
    </source>
</evidence>
<comment type="cofactor">
    <cofactor evidence="1 5">
        <name>heme</name>
        <dbReference type="ChEBI" id="CHEBI:30413"/>
    </cofactor>
</comment>
<dbReference type="STRING" id="1336337.A0A3N4J5X9"/>
<keyword evidence="4 5" id="KW-0408">Iron</keyword>
<dbReference type="InterPro" id="IPR002403">
    <property type="entry name" value="Cyt_P450_E_grp-IV"/>
</dbReference>
<organism evidence="6 7">
    <name type="scientific">Choiromyces venosus 120613-1</name>
    <dbReference type="NCBI Taxonomy" id="1336337"/>
    <lineage>
        <taxon>Eukaryota</taxon>
        <taxon>Fungi</taxon>
        <taxon>Dikarya</taxon>
        <taxon>Ascomycota</taxon>
        <taxon>Pezizomycotina</taxon>
        <taxon>Pezizomycetes</taxon>
        <taxon>Pezizales</taxon>
        <taxon>Tuberaceae</taxon>
        <taxon>Choiromyces</taxon>
    </lineage>
</organism>
<name>A0A3N4J5X9_9PEZI</name>